<sequence>MHGLSKGLSGGQASPYGRSGGFDQMYGSLGAGKFSRMGGMTGIGGTGRKAEMIATTVIGTLGSALMGGVTGYAMESLGQMRRMHTGRMNVGGFGSYGGPKGMGPMGPMGGRGRVGMADYGMEAYGGGRYGSGLYGIERSGIGGINRMGGVGTGVMGTGQIGGAGVGRTRRESLPSVVSQPGQSADAPQTQTTPLHPQTASPGLPSQVYTPESPSDTANRAGGALPGGMPAPAPPPHGRRLSVGAVPPALPPRRGLPLRTAEKVPVAQKRKMSILQSKIAAVNSLRAPMAGRVERPTAAPRISLTSAIVGRPVPAPRKSRPSASTPKPPVSWPSVSRVRAA</sequence>
<feature type="region of interest" description="Disordered" evidence="1">
    <location>
        <begin position="160"/>
        <end position="255"/>
    </location>
</feature>
<evidence type="ECO:0000256" key="1">
    <source>
        <dbReference type="SAM" id="MobiDB-lite"/>
    </source>
</evidence>
<comment type="caution">
    <text evidence="2">The sequence shown here is derived from an EMBL/GenBank/DDBJ whole genome shotgun (WGS) entry which is preliminary data.</text>
</comment>
<gene>
    <name evidence="2" type="ORF">V5799_010478</name>
</gene>
<dbReference type="AlphaFoldDB" id="A0AAQ4EK33"/>
<evidence type="ECO:0000313" key="2">
    <source>
        <dbReference type="EMBL" id="KAK8774991.1"/>
    </source>
</evidence>
<dbReference type="Proteomes" id="UP001321473">
    <property type="component" value="Unassembled WGS sequence"/>
</dbReference>
<feature type="compositionally biased region" description="Low complexity" evidence="1">
    <location>
        <begin position="242"/>
        <end position="255"/>
    </location>
</feature>
<accession>A0AAQ4EK33</accession>
<feature type="region of interest" description="Disordered" evidence="1">
    <location>
        <begin position="290"/>
        <end position="340"/>
    </location>
</feature>
<evidence type="ECO:0000313" key="3">
    <source>
        <dbReference type="Proteomes" id="UP001321473"/>
    </source>
</evidence>
<proteinExistence type="predicted"/>
<organism evidence="2 3">
    <name type="scientific">Amblyomma americanum</name>
    <name type="common">Lone star tick</name>
    <dbReference type="NCBI Taxonomy" id="6943"/>
    <lineage>
        <taxon>Eukaryota</taxon>
        <taxon>Metazoa</taxon>
        <taxon>Ecdysozoa</taxon>
        <taxon>Arthropoda</taxon>
        <taxon>Chelicerata</taxon>
        <taxon>Arachnida</taxon>
        <taxon>Acari</taxon>
        <taxon>Parasitiformes</taxon>
        <taxon>Ixodida</taxon>
        <taxon>Ixodoidea</taxon>
        <taxon>Ixodidae</taxon>
        <taxon>Amblyomminae</taxon>
        <taxon>Amblyomma</taxon>
    </lineage>
</organism>
<name>A0AAQ4EK33_AMBAM</name>
<protein>
    <submittedName>
        <fullName evidence="2">Uncharacterized protein</fullName>
    </submittedName>
</protein>
<dbReference type="EMBL" id="JARKHS020014720">
    <property type="protein sequence ID" value="KAK8774991.1"/>
    <property type="molecule type" value="Genomic_DNA"/>
</dbReference>
<reference evidence="2 3" key="1">
    <citation type="journal article" date="2023" name="Arcadia Sci">
        <title>De novo assembly of a long-read Amblyomma americanum tick genome.</title>
        <authorList>
            <person name="Chou S."/>
            <person name="Poskanzer K.E."/>
            <person name="Rollins M."/>
            <person name="Thuy-Boun P.S."/>
        </authorList>
    </citation>
    <scope>NUCLEOTIDE SEQUENCE [LARGE SCALE GENOMIC DNA]</scope>
    <source>
        <strain evidence="2">F_SG_1</strain>
        <tissue evidence="2">Salivary glands</tissue>
    </source>
</reference>
<feature type="compositionally biased region" description="Low complexity" evidence="1">
    <location>
        <begin position="187"/>
        <end position="198"/>
    </location>
</feature>
<feature type="compositionally biased region" description="Polar residues" evidence="1">
    <location>
        <begin position="175"/>
        <end position="186"/>
    </location>
</feature>
<keyword evidence="3" id="KW-1185">Reference proteome</keyword>
<feature type="compositionally biased region" description="Polar residues" evidence="1">
    <location>
        <begin position="206"/>
        <end position="217"/>
    </location>
</feature>